<dbReference type="Gene3D" id="3.30.420.10">
    <property type="entry name" value="Ribonuclease H-like superfamily/Ribonuclease H"/>
    <property type="match status" value="1"/>
</dbReference>
<accession>A0A6J2Y415</accession>
<reference evidence="6" key="1">
    <citation type="submission" date="2025-08" db="UniProtKB">
        <authorList>
            <consortium name="RefSeq"/>
        </authorList>
    </citation>
    <scope>IDENTIFICATION</scope>
    <source>
        <tissue evidence="6">Gonads</tissue>
    </source>
</reference>
<evidence type="ECO:0000259" key="3">
    <source>
        <dbReference type="Pfam" id="PF03184"/>
    </source>
</evidence>
<organism evidence="5 6">
    <name type="scientific">Sitophilus oryzae</name>
    <name type="common">Rice weevil</name>
    <name type="synonym">Curculio oryzae</name>
    <dbReference type="NCBI Taxonomy" id="7048"/>
    <lineage>
        <taxon>Eukaryota</taxon>
        <taxon>Metazoa</taxon>
        <taxon>Ecdysozoa</taxon>
        <taxon>Arthropoda</taxon>
        <taxon>Hexapoda</taxon>
        <taxon>Insecta</taxon>
        <taxon>Pterygota</taxon>
        <taxon>Neoptera</taxon>
        <taxon>Endopterygota</taxon>
        <taxon>Coleoptera</taxon>
        <taxon>Polyphaga</taxon>
        <taxon>Cucujiformia</taxon>
        <taxon>Curculionidae</taxon>
        <taxon>Dryophthorinae</taxon>
        <taxon>Sitophilus</taxon>
    </lineage>
</organism>
<dbReference type="PANTHER" id="PTHR19303:SF71">
    <property type="entry name" value="ZINC FINGER PHD-TYPE DOMAIN-CONTAINING PROTEIN"/>
    <property type="match status" value="1"/>
</dbReference>
<dbReference type="Gene3D" id="1.10.10.60">
    <property type="entry name" value="Homeodomain-like"/>
    <property type="match status" value="1"/>
</dbReference>
<dbReference type="InParanoid" id="A0A6J2Y415"/>
<name>A0A6J2Y415_SITOR</name>
<feature type="domain" description="DDE-1" evidence="3">
    <location>
        <begin position="225"/>
        <end position="324"/>
    </location>
</feature>
<dbReference type="Pfam" id="PF03221">
    <property type="entry name" value="HTH_Tnp_Tc5"/>
    <property type="match status" value="1"/>
</dbReference>
<evidence type="ECO:0000256" key="2">
    <source>
        <dbReference type="SAM" id="MobiDB-lite"/>
    </source>
</evidence>
<evidence type="ECO:0000313" key="6">
    <source>
        <dbReference type="RefSeq" id="XP_030758031.1"/>
    </source>
</evidence>
<dbReference type="InterPro" id="IPR036397">
    <property type="entry name" value="RNaseH_sf"/>
</dbReference>
<dbReference type="GO" id="GO:0005634">
    <property type="term" value="C:nucleus"/>
    <property type="evidence" value="ECO:0007669"/>
    <property type="project" value="TreeGrafter"/>
</dbReference>
<dbReference type="GeneID" id="115883762"/>
<dbReference type="Pfam" id="PF03184">
    <property type="entry name" value="DDE_1"/>
    <property type="match status" value="1"/>
</dbReference>
<dbReference type="InterPro" id="IPR004875">
    <property type="entry name" value="DDE_SF_endonuclease_dom"/>
</dbReference>
<dbReference type="OrthoDB" id="4327074at2759"/>
<dbReference type="Proteomes" id="UP000504635">
    <property type="component" value="Unplaced"/>
</dbReference>
<proteinExistence type="predicted"/>
<dbReference type="SUPFAM" id="SSF57903">
    <property type="entry name" value="FYVE/PHD zinc finger"/>
    <property type="match status" value="1"/>
</dbReference>
<dbReference type="InterPro" id="IPR050863">
    <property type="entry name" value="CenT-Element_Derived"/>
</dbReference>
<evidence type="ECO:0000259" key="4">
    <source>
        <dbReference type="Pfam" id="PF03221"/>
    </source>
</evidence>
<dbReference type="InterPro" id="IPR011011">
    <property type="entry name" value="Znf_FYVE_PHD"/>
</dbReference>
<protein>
    <submittedName>
        <fullName evidence="6">Uncharacterized protein LOC115883762</fullName>
    </submittedName>
</protein>
<keyword evidence="1" id="KW-0238">DNA-binding</keyword>
<dbReference type="RefSeq" id="XP_030758031.1">
    <property type="nucleotide sequence ID" value="XM_030902171.1"/>
</dbReference>
<gene>
    <name evidence="6" type="primary">LOC115883762</name>
</gene>
<keyword evidence="5" id="KW-1185">Reference proteome</keyword>
<evidence type="ECO:0000256" key="1">
    <source>
        <dbReference type="ARBA" id="ARBA00023125"/>
    </source>
</evidence>
<feature type="region of interest" description="Disordered" evidence="2">
    <location>
        <begin position="462"/>
        <end position="487"/>
    </location>
</feature>
<evidence type="ECO:0000313" key="5">
    <source>
        <dbReference type="Proteomes" id="UP000504635"/>
    </source>
</evidence>
<dbReference type="KEGG" id="soy:115883762"/>
<dbReference type="AlphaFoldDB" id="A0A6J2Y415"/>
<feature type="domain" description="HTH CENPB-type" evidence="4">
    <location>
        <begin position="40"/>
        <end position="108"/>
    </location>
</feature>
<dbReference type="InterPro" id="IPR006600">
    <property type="entry name" value="HTH_CenpB_DNA-bd_dom"/>
</dbReference>
<sequence length="599" mass="67391">MSLKRASVVFNIPRTTIQSRLNRQGLNKVRNLGRFKPVFTPQMEIELREHIIQLEKLFYGLSTTDLRRMAFQFAEANQINHPFNKDRKLAGKDWLISFLKRQGNLSIRRPEATSIARVTGFSKNKVNEFFRHLKDVLDKNIFPPHRIYNCDETGITCVQKPGKILAKKGRNQVGRLTSLERGKNTTLLASVSATGTFIPPFMVFPRVRMNPSLLGAAFPGTVGFSAPSGWMDAGLFVKFLQHFIDCTKTTKESPSLLILDGHSSHKSIEAINLARNSGITMLTLPPHTSNKLQTLDVSVFAPFKTYLAKEMDHWLTNHPGCRSTEYDMAPMIKNALCKAFTPINIIKGFEKTGIYPYNPDVFQESDFEAAENILQKKSNEESEAADNILQEESINSKRASVEITLRKNSNPESVNFSIMSKNLAKSDAPNPESPADDIRTDTKVLPVNLELEQPSCSHILISSISPIPKPSQGNKNTKTKSRKTEGSTIITNSPFKDQLEEKLKTVKTKSVKKNFGKARPSLCNIKIKNRGTLEEKEKGSLAKTMSEEEKNTICVYCHEIYGDTCHEEWIMCTKCGAWMHEECSDNETGADNHICDNCR</sequence>
<dbReference type="CDD" id="cd15517">
    <property type="entry name" value="PHD_TCF19_like"/>
    <property type="match status" value="1"/>
</dbReference>
<dbReference type="GO" id="GO:0003677">
    <property type="term" value="F:DNA binding"/>
    <property type="evidence" value="ECO:0007669"/>
    <property type="project" value="UniProtKB-KW"/>
</dbReference>
<dbReference type="PANTHER" id="PTHR19303">
    <property type="entry name" value="TRANSPOSON"/>
    <property type="match status" value="1"/>
</dbReference>